<dbReference type="EMBL" id="AP035768">
    <property type="protein sequence ID" value="BFO17906.1"/>
    <property type="molecule type" value="Genomic_DNA"/>
</dbReference>
<protein>
    <submittedName>
        <fullName evidence="1">Uncharacterized protein</fullName>
    </submittedName>
</protein>
<sequence length="71" mass="7486">MADMKVFRDAVTVWAAGGPGDPARELAERFGVRTAVLLEGLSDAAAIEALAVRRGRDLAAEGSASCRWAVR</sequence>
<evidence type="ECO:0000313" key="1">
    <source>
        <dbReference type="EMBL" id="BFO17906.1"/>
    </source>
</evidence>
<gene>
    <name evidence="1" type="ORF">SHKM778_42940</name>
</gene>
<accession>A0AAT9HK66</accession>
<proteinExistence type="predicted"/>
<reference evidence="1" key="1">
    <citation type="submission" date="2024-06" db="EMBL/GenBank/DDBJ databases">
        <authorList>
            <consortium name="consrtm"/>
            <person name="Uemura M."/>
            <person name="Terahara T."/>
        </authorList>
    </citation>
    <scope>NUCLEOTIDE SEQUENCE</scope>
    <source>
        <strain evidence="1">KM77-8</strain>
    </source>
</reference>
<dbReference type="AlphaFoldDB" id="A0AAT9HK66"/>
<reference evidence="1" key="2">
    <citation type="submission" date="2024-07" db="EMBL/GenBank/DDBJ databases">
        <title>Streptomyces haneummycinica sp. nov., a new antibiotic-producing actinobacterium isolated from marine sediment.</title>
        <authorList>
            <person name="Uemura M."/>
            <person name="Hamada M."/>
            <person name="Hirano S."/>
            <person name="Kobayashi K."/>
            <person name="Ohshiro T."/>
            <person name="Kobayashi T."/>
            <person name="Terahara T."/>
        </authorList>
    </citation>
    <scope>NUCLEOTIDE SEQUENCE</scope>
    <source>
        <strain evidence="1">KM77-8</strain>
    </source>
</reference>
<organism evidence="1">
    <name type="scientific">Streptomyces haneummycinicus</name>
    <dbReference type="NCBI Taxonomy" id="3074435"/>
    <lineage>
        <taxon>Bacteria</taxon>
        <taxon>Bacillati</taxon>
        <taxon>Actinomycetota</taxon>
        <taxon>Actinomycetes</taxon>
        <taxon>Kitasatosporales</taxon>
        <taxon>Streptomycetaceae</taxon>
        <taxon>Streptomyces</taxon>
    </lineage>
</organism>
<name>A0AAT9HK66_9ACTN</name>